<evidence type="ECO:0000256" key="1">
    <source>
        <dbReference type="ARBA" id="ARBA00001946"/>
    </source>
</evidence>
<dbReference type="GO" id="GO:0004659">
    <property type="term" value="F:prenyltransferase activity"/>
    <property type="evidence" value="ECO:0007669"/>
    <property type="project" value="InterPro"/>
</dbReference>
<evidence type="ECO:0000256" key="2">
    <source>
        <dbReference type="ARBA" id="ARBA00006706"/>
    </source>
</evidence>
<dbReference type="PANTHER" id="PTHR12001:SF69">
    <property type="entry name" value="ALL TRANS-POLYPRENYL-DIPHOSPHATE SYNTHASE PDSS1"/>
    <property type="match status" value="1"/>
</dbReference>
<dbReference type="Pfam" id="PF00348">
    <property type="entry name" value="polyprenyl_synt"/>
    <property type="match status" value="1"/>
</dbReference>
<name>A0A8H5D5N3_9AGAR</name>
<evidence type="ECO:0000256" key="3">
    <source>
        <dbReference type="ARBA" id="ARBA00022679"/>
    </source>
</evidence>
<comment type="cofactor">
    <cofactor evidence="1">
        <name>Mg(2+)</name>
        <dbReference type="ChEBI" id="CHEBI:18420"/>
    </cofactor>
</comment>
<dbReference type="CDD" id="cd00867">
    <property type="entry name" value="Trans_IPPS"/>
    <property type="match status" value="1"/>
</dbReference>
<dbReference type="Proteomes" id="UP000559027">
    <property type="component" value="Unassembled WGS sequence"/>
</dbReference>
<organism evidence="8 9">
    <name type="scientific">Leucocoprinus leucothites</name>
    <dbReference type="NCBI Taxonomy" id="201217"/>
    <lineage>
        <taxon>Eukaryota</taxon>
        <taxon>Fungi</taxon>
        <taxon>Dikarya</taxon>
        <taxon>Basidiomycota</taxon>
        <taxon>Agaricomycotina</taxon>
        <taxon>Agaricomycetes</taxon>
        <taxon>Agaricomycetidae</taxon>
        <taxon>Agaricales</taxon>
        <taxon>Agaricineae</taxon>
        <taxon>Agaricaceae</taxon>
        <taxon>Leucocoprinus</taxon>
    </lineage>
</organism>
<evidence type="ECO:0000256" key="7">
    <source>
        <dbReference type="RuleBase" id="RU004466"/>
    </source>
</evidence>
<keyword evidence="5" id="KW-0460">Magnesium</keyword>
<keyword evidence="9" id="KW-1185">Reference proteome</keyword>
<dbReference type="AlphaFoldDB" id="A0A8H5D5N3"/>
<comment type="caution">
    <text evidence="8">The sequence shown here is derived from an EMBL/GenBank/DDBJ whole genome shotgun (WGS) entry which is preliminary data.</text>
</comment>
<accession>A0A8H5D5N3</accession>
<protein>
    <submittedName>
        <fullName evidence="8">Uncharacterized protein</fullName>
    </submittedName>
</protein>
<dbReference type="SUPFAM" id="SSF48576">
    <property type="entry name" value="Terpenoid synthases"/>
    <property type="match status" value="1"/>
</dbReference>
<evidence type="ECO:0000256" key="5">
    <source>
        <dbReference type="ARBA" id="ARBA00022842"/>
    </source>
</evidence>
<dbReference type="GO" id="GO:0046872">
    <property type="term" value="F:metal ion binding"/>
    <property type="evidence" value="ECO:0007669"/>
    <property type="project" value="UniProtKB-KW"/>
</dbReference>
<dbReference type="PANTHER" id="PTHR12001">
    <property type="entry name" value="GERANYLGERANYL PYROPHOSPHATE SYNTHASE"/>
    <property type="match status" value="1"/>
</dbReference>
<dbReference type="OrthoDB" id="9927103at2759"/>
<evidence type="ECO:0000256" key="4">
    <source>
        <dbReference type="ARBA" id="ARBA00022723"/>
    </source>
</evidence>
<evidence type="ECO:0000313" key="9">
    <source>
        <dbReference type="Proteomes" id="UP000559027"/>
    </source>
</evidence>
<dbReference type="EMBL" id="JAACJO010000009">
    <property type="protein sequence ID" value="KAF5354066.1"/>
    <property type="molecule type" value="Genomic_DNA"/>
</dbReference>
<dbReference type="GO" id="GO:0006744">
    <property type="term" value="P:ubiquinone biosynthetic process"/>
    <property type="evidence" value="ECO:0007669"/>
    <property type="project" value="TreeGrafter"/>
</dbReference>
<dbReference type="GO" id="GO:0008299">
    <property type="term" value="P:isoprenoid biosynthetic process"/>
    <property type="evidence" value="ECO:0007669"/>
    <property type="project" value="UniProtKB-KW"/>
</dbReference>
<gene>
    <name evidence="8" type="ORF">D9756_007353</name>
</gene>
<comment type="similarity">
    <text evidence="2 7">Belongs to the FPP/GGPP synthase family.</text>
</comment>
<reference evidence="8 9" key="1">
    <citation type="journal article" date="2020" name="ISME J.">
        <title>Uncovering the hidden diversity of litter-decomposition mechanisms in mushroom-forming fungi.</title>
        <authorList>
            <person name="Floudas D."/>
            <person name="Bentzer J."/>
            <person name="Ahren D."/>
            <person name="Johansson T."/>
            <person name="Persson P."/>
            <person name="Tunlid A."/>
        </authorList>
    </citation>
    <scope>NUCLEOTIDE SEQUENCE [LARGE SCALE GENOMIC DNA]</scope>
    <source>
        <strain evidence="8 9">CBS 146.42</strain>
    </source>
</reference>
<keyword evidence="6" id="KW-0414">Isoprene biosynthesis</keyword>
<evidence type="ECO:0000256" key="6">
    <source>
        <dbReference type="ARBA" id="ARBA00023229"/>
    </source>
</evidence>
<keyword evidence="3 7" id="KW-0808">Transferase</keyword>
<dbReference type="InterPro" id="IPR008949">
    <property type="entry name" value="Isoprenoid_synthase_dom_sf"/>
</dbReference>
<evidence type="ECO:0000313" key="8">
    <source>
        <dbReference type="EMBL" id="KAF5354066.1"/>
    </source>
</evidence>
<proteinExistence type="inferred from homology"/>
<dbReference type="InterPro" id="IPR000092">
    <property type="entry name" value="Polyprenyl_synt"/>
</dbReference>
<keyword evidence="4" id="KW-0479">Metal-binding</keyword>
<dbReference type="GO" id="GO:1990234">
    <property type="term" value="C:transferase complex"/>
    <property type="evidence" value="ECO:0007669"/>
    <property type="project" value="TreeGrafter"/>
</dbReference>
<dbReference type="Gene3D" id="1.10.600.10">
    <property type="entry name" value="Farnesyl Diphosphate Synthase"/>
    <property type="match status" value="2"/>
</dbReference>
<sequence>MGVYGLSSFFFRKLQMVSARTGTLNSGNQHTLLLGIANELETPLSPPDFLNPRFPTHTKPFDNSFVVTSDRPCIHRKLYPHNFTNKHSVLGGNFTLGRVSAALAHLGDLEVMQLIAGTGSNIMEGEILQMKDVIQPEADDVKTKLDGTERSQKHQDAWNIYLQKMYLKMASLMAKAAHFVVVLGGCTKSEIWKEVAYAYGRNLGIAFQAWEEVSKMGELIGHKLESSGDVEKARNLVHQPSAISQTKQLAQAYVDEAKNVLQELPPSETRDALEVFMECVVGRKK</sequence>